<feature type="binding site" evidence="9 11">
    <location>
        <begin position="144"/>
        <end position="145"/>
    </location>
    <ligand>
        <name>FMN</name>
        <dbReference type="ChEBI" id="CHEBI:58210"/>
    </ligand>
</feature>
<dbReference type="Gene3D" id="2.30.110.10">
    <property type="entry name" value="Electron Transport, Fmn-binding Protein, Chain A"/>
    <property type="match status" value="1"/>
</dbReference>
<evidence type="ECO:0000256" key="7">
    <source>
        <dbReference type="ARBA" id="ARBA00023002"/>
    </source>
</evidence>
<evidence type="ECO:0000313" key="14">
    <source>
        <dbReference type="EMBL" id="SMC95570.1"/>
    </source>
</evidence>
<dbReference type="HAMAP" id="MF_01629">
    <property type="entry name" value="PdxH"/>
    <property type="match status" value="1"/>
</dbReference>
<proteinExistence type="inferred from homology"/>
<sequence>MELNKNNLHDLRQEYRSARLTEQDVDQNPMAQFGKWFNAAVDALLYEPNVMTLATADRFGKPTARIVLLKGYDENGFVFYTNYESKKGQDLLENPQAALVFFWPELERQVRIEGLVSKVDTQTSADYFHSRPVGSQIGAMASAQSRVLENRQLLEDKVEELSKTYAGQEIPHPLHWGGYLIEPSHLEFWQGRPSRLHDRIVYDLVDGSWIINRLAP</sequence>
<dbReference type="Proteomes" id="UP000192756">
    <property type="component" value="Unassembled WGS sequence"/>
</dbReference>
<dbReference type="EC" id="1.4.3.5" evidence="9"/>
<evidence type="ECO:0000256" key="9">
    <source>
        <dbReference type="HAMAP-Rule" id="MF_01629"/>
    </source>
</evidence>
<evidence type="ECO:0000256" key="4">
    <source>
        <dbReference type="ARBA" id="ARBA00011738"/>
    </source>
</evidence>
<keyword evidence="8 9" id="KW-0664">Pyridoxine biosynthesis</keyword>
<dbReference type="GO" id="GO:0010181">
    <property type="term" value="F:FMN binding"/>
    <property type="evidence" value="ECO:0007669"/>
    <property type="project" value="UniProtKB-UniRule"/>
</dbReference>
<comment type="pathway">
    <text evidence="1 9">Cofactor metabolism; pyridoxal 5'-phosphate salvage; pyridoxal 5'-phosphate from pyridoxamine 5'-phosphate: step 1/1.</text>
</comment>
<keyword evidence="5 9" id="KW-0285">Flavoprotein</keyword>
<evidence type="ECO:0000256" key="10">
    <source>
        <dbReference type="PIRSR" id="PIRSR000190-1"/>
    </source>
</evidence>
<accession>A0A1W2DDK5</accession>
<gene>
    <name evidence="9" type="primary">pdxH</name>
    <name evidence="14" type="ORF">SAMN04488524_3672</name>
</gene>
<feature type="binding site" evidence="9 10">
    <location>
        <position position="135"/>
    </location>
    <ligand>
        <name>substrate</name>
    </ligand>
</feature>
<dbReference type="Pfam" id="PF10590">
    <property type="entry name" value="PNP_phzG_C"/>
    <property type="match status" value="1"/>
</dbReference>
<dbReference type="PANTHER" id="PTHR10851:SF0">
    <property type="entry name" value="PYRIDOXINE-5'-PHOSPHATE OXIDASE"/>
    <property type="match status" value="1"/>
</dbReference>
<dbReference type="PIRSF" id="PIRSF000190">
    <property type="entry name" value="Pyd_amn-ph_oxd"/>
    <property type="match status" value="1"/>
</dbReference>
<feature type="binding site" evidence="9 11">
    <location>
        <position position="199"/>
    </location>
    <ligand>
        <name>FMN</name>
        <dbReference type="ChEBI" id="CHEBI:58210"/>
    </ligand>
</feature>
<feature type="domain" description="Pyridoxamine 5'-phosphate oxidase N-terminal" evidence="12">
    <location>
        <begin position="39"/>
        <end position="163"/>
    </location>
</feature>
<dbReference type="RefSeq" id="WP_084240460.1">
    <property type="nucleotide sequence ID" value="NZ_FWXT01000003.1"/>
</dbReference>
<feature type="binding site" evidence="9 11">
    <location>
        <position position="109"/>
    </location>
    <ligand>
        <name>FMN</name>
        <dbReference type="ChEBI" id="CHEBI:58210"/>
    </ligand>
</feature>
<dbReference type="InterPro" id="IPR019576">
    <property type="entry name" value="Pyridoxamine_oxidase_dimer_C"/>
</dbReference>
<dbReference type="InterPro" id="IPR011576">
    <property type="entry name" value="Pyridox_Oxase_N"/>
</dbReference>
<keyword evidence="6 9" id="KW-0288">FMN</keyword>
<dbReference type="OrthoDB" id="9780392at2"/>
<dbReference type="GO" id="GO:0004733">
    <property type="term" value="F:pyridoxamine phosphate oxidase activity"/>
    <property type="evidence" value="ECO:0007669"/>
    <property type="project" value="UniProtKB-UniRule"/>
</dbReference>
<dbReference type="FunFam" id="2.30.110.10:FF:000005">
    <property type="entry name" value="NAD(P)H-hydrate epimerase"/>
    <property type="match status" value="1"/>
</dbReference>
<comment type="pathway">
    <text evidence="2 9">Cofactor metabolism; pyridoxal 5'-phosphate salvage; pyridoxal 5'-phosphate from pyridoxine 5'-phosphate: step 1/1.</text>
</comment>
<evidence type="ECO:0000256" key="1">
    <source>
        <dbReference type="ARBA" id="ARBA00004738"/>
    </source>
</evidence>
<evidence type="ECO:0000256" key="11">
    <source>
        <dbReference type="PIRSR" id="PIRSR000190-2"/>
    </source>
</evidence>
<evidence type="ECO:0000313" key="15">
    <source>
        <dbReference type="Proteomes" id="UP000192756"/>
    </source>
</evidence>
<evidence type="ECO:0000259" key="12">
    <source>
        <dbReference type="Pfam" id="PF01243"/>
    </source>
</evidence>
<feature type="binding site" evidence="9 10">
    <location>
        <position position="70"/>
    </location>
    <ligand>
        <name>substrate</name>
    </ligand>
</feature>
<feature type="binding site" evidence="9 10">
    <location>
        <begin position="195"/>
        <end position="197"/>
    </location>
    <ligand>
        <name>substrate</name>
    </ligand>
</feature>
<evidence type="ECO:0000256" key="3">
    <source>
        <dbReference type="ARBA" id="ARBA00007301"/>
    </source>
</evidence>
<name>A0A1W2DDK5_9SPHI</name>
<dbReference type="UniPathway" id="UPA01068">
    <property type="reaction ID" value="UER00304"/>
</dbReference>
<keyword evidence="15" id="KW-1185">Reference proteome</keyword>
<comment type="cofactor">
    <cofactor evidence="9 11">
        <name>FMN</name>
        <dbReference type="ChEBI" id="CHEBI:58210"/>
    </cofactor>
    <text evidence="9 11">Binds 1 FMN per subunit.</text>
</comment>
<dbReference type="EMBL" id="FWXT01000003">
    <property type="protein sequence ID" value="SMC95570.1"/>
    <property type="molecule type" value="Genomic_DNA"/>
</dbReference>
<comment type="similarity">
    <text evidence="3 9">Belongs to the pyridoxamine 5'-phosphate oxidase family.</text>
</comment>
<dbReference type="SUPFAM" id="SSF50475">
    <property type="entry name" value="FMN-binding split barrel"/>
    <property type="match status" value="1"/>
</dbReference>
<evidence type="ECO:0000256" key="6">
    <source>
        <dbReference type="ARBA" id="ARBA00022643"/>
    </source>
</evidence>
<organism evidence="14 15">
    <name type="scientific">Pedobacter africanus</name>
    <dbReference type="NCBI Taxonomy" id="151894"/>
    <lineage>
        <taxon>Bacteria</taxon>
        <taxon>Pseudomonadati</taxon>
        <taxon>Bacteroidota</taxon>
        <taxon>Sphingobacteriia</taxon>
        <taxon>Sphingobacteriales</taxon>
        <taxon>Sphingobacteriaceae</taxon>
        <taxon>Pedobacter</taxon>
    </lineage>
</organism>
<dbReference type="GO" id="GO:0008615">
    <property type="term" value="P:pyridoxine biosynthetic process"/>
    <property type="evidence" value="ECO:0007669"/>
    <property type="project" value="UniProtKB-UniRule"/>
</dbReference>
<reference evidence="15" key="1">
    <citation type="submission" date="2017-04" db="EMBL/GenBank/DDBJ databases">
        <authorList>
            <person name="Varghese N."/>
            <person name="Submissions S."/>
        </authorList>
    </citation>
    <scope>NUCLEOTIDE SEQUENCE [LARGE SCALE GENOMIC DNA]</scope>
    <source>
        <strain evidence="15">DSM 12126</strain>
    </source>
</reference>
<dbReference type="InterPro" id="IPR012349">
    <property type="entry name" value="Split_barrel_FMN-bd"/>
</dbReference>
<comment type="catalytic activity">
    <reaction evidence="9">
        <text>pyridoxine 5'-phosphate + O2 = pyridoxal 5'-phosphate + H2O2</text>
        <dbReference type="Rhea" id="RHEA:15149"/>
        <dbReference type="ChEBI" id="CHEBI:15379"/>
        <dbReference type="ChEBI" id="CHEBI:16240"/>
        <dbReference type="ChEBI" id="CHEBI:58589"/>
        <dbReference type="ChEBI" id="CHEBI:597326"/>
        <dbReference type="EC" id="1.4.3.5"/>
    </reaction>
</comment>
<dbReference type="NCBIfam" id="TIGR00558">
    <property type="entry name" value="pdxH"/>
    <property type="match status" value="1"/>
</dbReference>
<feature type="domain" description="Pyridoxine 5'-phosphate oxidase dimerisation C-terminal" evidence="13">
    <location>
        <begin position="176"/>
        <end position="216"/>
    </location>
</feature>
<comment type="subunit">
    <text evidence="4 9">Homodimer.</text>
</comment>
<feature type="binding site" evidence="9 11">
    <location>
        <begin position="80"/>
        <end position="81"/>
    </location>
    <ligand>
        <name>FMN</name>
        <dbReference type="ChEBI" id="CHEBI:58210"/>
    </ligand>
</feature>
<comment type="catalytic activity">
    <reaction evidence="9">
        <text>pyridoxamine 5'-phosphate + O2 + H2O = pyridoxal 5'-phosphate + H2O2 + NH4(+)</text>
        <dbReference type="Rhea" id="RHEA:15817"/>
        <dbReference type="ChEBI" id="CHEBI:15377"/>
        <dbReference type="ChEBI" id="CHEBI:15379"/>
        <dbReference type="ChEBI" id="CHEBI:16240"/>
        <dbReference type="ChEBI" id="CHEBI:28938"/>
        <dbReference type="ChEBI" id="CHEBI:58451"/>
        <dbReference type="ChEBI" id="CHEBI:597326"/>
        <dbReference type="EC" id="1.4.3.5"/>
    </reaction>
</comment>
<dbReference type="AlphaFoldDB" id="A0A1W2DDK5"/>
<protein>
    <recommendedName>
        <fullName evidence="9">Pyridoxine/pyridoxamine 5'-phosphate oxidase</fullName>
        <ecNumber evidence="9">1.4.3.5</ecNumber>
    </recommendedName>
    <alternativeName>
        <fullName evidence="9">PNP/PMP oxidase</fullName>
        <shortName evidence="9">PNPOx</shortName>
    </alternativeName>
    <alternativeName>
        <fullName evidence="9">Pyridoxal 5'-phosphate synthase</fullName>
    </alternativeName>
</protein>
<dbReference type="Pfam" id="PF01243">
    <property type="entry name" value="PNPOx_N"/>
    <property type="match status" value="1"/>
</dbReference>
<feature type="binding site" evidence="9 11">
    <location>
        <position position="87"/>
    </location>
    <ligand>
        <name>FMN</name>
        <dbReference type="ChEBI" id="CHEBI:58210"/>
    </ligand>
</feature>
<dbReference type="PROSITE" id="PS01064">
    <property type="entry name" value="PYRIDOX_OXIDASE"/>
    <property type="match status" value="1"/>
</dbReference>
<feature type="binding site" evidence="9 11">
    <location>
        <begin position="65"/>
        <end position="70"/>
    </location>
    <ligand>
        <name>FMN</name>
        <dbReference type="ChEBI" id="CHEBI:58210"/>
    </ligand>
</feature>
<comment type="function">
    <text evidence="9">Catalyzes the oxidation of either pyridoxine 5'-phosphate (PNP) or pyridoxamine 5'-phosphate (PMP) into pyridoxal 5'-phosphate (PLP).</text>
</comment>
<keyword evidence="7 9" id="KW-0560">Oxidoreductase</keyword>
<dbReference type="PANTHER" id="PTHR10851">
    <property type="entry name" value="PYRIDOXINE-5-PHOSPHATE OXIDASE"/>
    <property type="match status" value="1"/>
</dbReference>
<feature type="binding site" evidence="9 10">
    <location>
        <position position="127"/>
    </location>
    <ligand>
        <name>substrate</name>
    </ligand>
</feature>
<dbReference type="InterPro" id="IPR019740">
    <property type="entry name" value="Pyridox_Oxase_CS"/>
</dbReference>
<evidence type="ECO:0000256" key="5">
    <source>
        <dbReference type="ARBA" id="ARBA00022630"/>
    </source>
</evidence>
<dbReference type="InterPro" id="IPR000659">
    <property type="entry name" value="Pyridox_Oxase"/>
</dbReference>
<dbReference type="NCBIfam" id="NF004231">
    <property type="entry name" value="PRK05679.1"/>
    <property type="match status" value="1"/>
</dbReference>
<feature type="binding site" evidence="9 10">
    <location>
        <position position="131"/>
    </location>
    <ligand>
        <name>substrate</name>
    </ligand>
</feature>
<feature type="binding site" evidence="10">
    <location>
        <begin position="12"/>
        <end position="15"/>
    </location>
    <ligand>
        <name>substrate</name>
    </ligand>
</feature>
<evidence type="ECO:0000259" key="13">
    <source>
        <dbReference type="Pfam" id="PF10590"/>
    </source>
</evidence>
<feature type="binding site" evidence="9 11">
    <location>
        <position position="189"/>
    </location>
    <ligand>
        <name>FMN</name>
        <dbReference type="ChEBI" id="CHEBI:58210"/>
    </ligand>
</feature>
<evidence type="ECO:0000256" key="2">
    <source>
        <dbReference type="ARBA" id="ARBA00005037"/>
    </source>
</evidence>
<evidence type="ECO:0000256" key="8">
    <source>
        <dbReference type="ARBA" id="ARBA00023096"/>
    </source>
</evidence>
<feature type="binding site" evidence="9 11">
    <location>
        <position position="86"/>
    </location>
    <ligand>
        <name>FMN</name>
        <dbReference type="ChEBI" id="CHEBI:58210"/>
    </ligand>
</feature>
<dbReference type="STRING" id="151894.SAMN04488524_3672"/>